<evidence type="ECO:0000313" key="2">
    <source>
        <dbReference type="Proteomes" id="UP000828941"/>
    </source>
</evidence>
<comment type="caution">
    <text evidence="1">The sequence shown here is derived from an EMBL/GenBank/DDBJ whole genome shotgun (WGS) entry which is preliminary data.</text>
</comment>
<dbReference type="Proteomes" id="UP000828941">
    <property type="component" value="Chromosome 3"/>
</dbReference>
<evidence type="ECO:0000313" key="1">
    <source>
        <dbReference type="EMBL" id="KAI4351493.1"/>
    </source>
</evidence>
<organism evidence="1 2">
    <name type="scientific">Bauhinia variegata</name>
    <name type="common">Purple orchid tree</name>
    <name type="synonym">Phanera variegata</name>
    <dbReference type="NCBI Taxonomy" id="167791"/>
    <lineage>
        <taxon>Eukaryota</taxon>
        <taxon>Viridiplantae</taxon>
        <taxon>Streptophyta</taxon>
        <taxon>Embryophyta</taxon>
        <taxon>Tracheophyta</taxon>
        <taxon>Spermatophyta</taxon>
        <taxon>Magnoliopsida</taxon>
        <taxon>eudicotyledons</taxon>
        <taxon>Gunneridae</taxon>
        <taxon>Pentapetalae</taxon>
        <taxon>rosids</taxon>
        <taxon>fabids</taxon>
        <taxon>Fabales</taxon>
        <taxon>Fabaceae</taxon>
        <taxon>Cercidoideae</taxon>
        <taxon>Cercideae</taxon>
        <taxon>Bauhiniinae</taxon>
        <taxon>Bauhinia</taxon>
    </lineage>
</organism>
<protein>
    <submittedName>
        <fullName evidence="1">Uncharacterized protein</fullName>
    </submittedName>
</protein>
<sequence length="1513" mass="161265">MGSSIFHVLLPLFLCFLLQKPTESKKQSYIVYLGSHSHGPNPSSADLESVTESHYNLLGSYVGSKSKAEEAIFYSYKRYINGFAAELEEEEAAELAKNPKVVSVFLNRGRKLHTTHSWDFLGFEQDGGIRKSSTWEKGRFGEDTIIGNLDTGVWPESKSFSDEGIGPIPPKWHGSCQFSESQSLCNRKLIGAKFFIKGYESSVGKANASLYTTRDHSGHGSHTLSTAGGSFVPGTSVFGSGNGTASGGSPKARVAAYKVCFPPVGGIECADADILAGFEAAISDGVDVLSVSLGSGPAEFSEDVAAIGSFHATANGILVVSSAGNSGPDPSSVCNLAPWMFTVAASTIDRKFNSFVTLGNNMTFQGESLSESQLPPKMFFPLMSAADAATSQTSIQDALLCKPETLDPLKVKGKILVCLRGDIGRTDKGMQAAVAGAVGMILVNDETSGNEIEADAHVLPASHVSYTDGQNIFAYINQTKSPVAFISGVTTELGIKPAPSMAPFSSRGPNAIEASILKPDITSPGVNIIAAYSGAVSPSETSYDLRRVPFNTMSGTSMSCPHVSGVAGLLKTLYPQWSPSAIKSAIMTTATTKDDTGGPLLELSKQEATPFAYGAGHIQPNNAVDPGLVYDLNTNDYLNFLCGHGYSASDIKLIYGKDYVCPKGFRLEDFNYPTIAVSGHVVGDSLTVTRTVTNVGSPGTYKVLITPPAGVEVSVEPNTMSFKQVGETQAYHVVLKINSKDANYVFGELDWFDGNHHVRSPIVVIHKMSYIVYLGSHSHGRNPSSADLESVTESHYNLLGSYVGSKSKAKESIFYSYNRYINGFAAELEEEEAIELAKNPKLVSIFLNKWRKLQTTHSWDFLGFEQNGGIRKSSTWEKGRFGEDTIIGNMDSGVWPESKSFSEEGIGPIPPKWHGSCQFGESQSLCNRKLIGARFFIKGYESHVGKVNASLYTTRDHSGHGSHTLSTAGGSFVPGTSVFGSGNGTASGGSPKARVAAYKVCFPPVGEIECVDADILAGFEAAIIDGVDVLSVSLGGSPVEFYEDVITIGSFHATANGILVVSSAGNYGPDPSTVCNLAPWMFTVAASTIDRKFNSFVTLGNNKTFEGESLSQSQLPPKMFFPLMSAADAKTSQTSMQDALLCKPETLDPLKVKGKILVCLRGDIGRTDKGMQAAVAGAVGMILANDETTGNEIEADAHVLPASHVSYGDGQNIFAYINQTKSPVAYISGVTTELGRKPAPSMAPFSSRGPSAVELSILKPDITAPGVNIIAAYSGAVSPSETSYDKRRVPFNTMSGTSMSCPHVSGVAGLLKTLYPQWSPSAIKSAIMTTATTKDDTGGPLLELSKQEATPFAYGAGHIQPNNVVDPGLVYDLNTNDYLNFLCGHGYSASDIKLIYGKDYVCPKGFRLEDFNYPTISVSGHVVGDSVTVTRTVTNVGSPGTYRALVTPPAGVEVSIEPNTLSFKQAGETQTYHVVLKINSKDANYVFGELDWFDGNHHVRSLIVVIHKMVTAN</sequence>
<reference evidence="1 2" key="1">
    <citation type="journal article" date="2022" name="DNA Res.">
        <title>Chromosomal-level genome assembly of the orchid tree Bauhinia variegata (Leguminosae; Cercidoideae) supports the allotetraploid origin hypothesis of Bauhinia.</title>
        <authorList>
            <person name="Zhong Y."/>
            <person name="Chen Y."/>
            <person name="Zheng D."/>
            <person name="Pang J."/>
            <person name="Liu Y."/>
            <person name="Luo S."/>
            <person name="Meng S."/>
            <person name="Qian L."/>
            <person name="Wei D."/>
            <person name="Dai S."/>
            <person name="Zhou R."/>
        </authorList>
    </citation>
    <scope>NUCLEOTIDE SEQUENCE [LARGE SCALE GENOMIC DNA]</scope>
    <source>
        <strain evidence="1">BV-YZ2020</strain>
    </source>
</reference>
<gene>
    <name evidence="1" type="ORF">L6164_005859</name>
</gene>
<proteinExistence type="predicted"/>
<accession>A0ACB9PS34</accession>
<keyword evidence="2" id="KW-1185">Reference proteome</keyword>
<name>A0ACB9PS34_BAUVA</name>
<dbReference type="EMBL" id="CM039428">
    <property type="protein sequence ID" value="KAI4351493.1"/>
    <property type="molecule type" value="Genomic_DNA"/>
</dbReference>